<dbReference type="PANTHER" id="PTHR11902:SF1">
    <property type="entry name" value="ENOLASE"/>
    <property type="match status" value="1"/>
</dbReference>
<feature type="active site" description="Proton acceptor" evidence="10">
    <location>
        <position position="345"/>
    </location>
</feature>
<keyword evidence="10" id="KW-0963">Cytoplasm</keyword>
<feature type="binding site" evidence="10">
    <location>
        <position position="345"/>
    </location>
    <ligand>
        <name>(2R)-2-phosphoglycerate</name>
        <dbReference type="ChEBI" id="CHEBI:58289"/>
    </ligand>
</feature>
<feature type="binding site" evidence="10">
    <location>
        <position position="247"/>
    </location>
    <ligand>
        <name>Mg(2+)</name>
        <dbReference type="ChEBI" id="CHEBI:18420"/>
    </ligand>
</feature>
<keyword evidence="7 10" id="KW-0324">Glycolysis</keyword>
<evidence type="ECO:0000256" key="4">
    <source>
        <dbReference type="ARBA" id="ARBA00017068"/>
    </source>
</evidence>
<feature type="binding site" evidence="10">
    <location>
        <position position="292"/>
    </location>
    <ligand>
        <name>Mg(2+)</name>
        <dbReference type="ChEBI" id="CHEBI:18420"/>
    </ligand>
</feature>
<dbReference type="InterPro" id="IPR020809">
    <property type="entry name" value="Enolase_CS"/>
</dbReference>
<keyword evidence="5 10" id="KW-0964">Secreted</keyword>
<dbReference type="SUPFAM" id="SSF54826">
    <property type="entry name" value="Enolase N-terminal domain-like"/>
    <property type="match status" value="1"/>
</dbReference>
<evidence type="ECO:0000313" key="14">
    <source>
        <dbReference type="Proteomes" id="UP001595904"/>
    </source>
</evidence>
<dbReference type="Gene3D" id="3.30.390.10">
    <property type="entry name" value="Enolase-like, N-terminal domain"/>
    <property type="match status" value="1"/>
</dbReference>
<reference evidence="14" key="1">
    <citation type="journal article" date="2019" name="Int. J. Syst. Evol. Microbiol.">
        <title>The Global Catalogue of Microorganisms (GCM) 10K type strain sequencing project: providing services to taxonomists for standard genome sequencing and annotation.</title>
        <authorList>
            <consortium name="The Broad Institute Genomics Platform"/>
            <consortium name="The Broad Institute Genome Sequencing Center for Infectious Disease"/>
            <person name="Wu L."/>
            <person name="Ma J."/>
        </authorList>
    </citation>
    <scope>NUCLEOTIDE SEQUENCE [LARGE SCALE GENOMIC DNA]</scope>
    <source>
        <strain evidence="14">CGMCC 1.10759</strain>
    </source>
</reference>
<feature type="domain" description="Enolase N-terminal" evidence="12">
    <location>
        <begin position="6"/>
        <end position="136"/>
    </location>
</feature>
<accession>A0ABV8SWY1</accession>
<dbReference type="Pfam" id="PF03952">
    <property type="entry name" value="Enolase_N"/>
    <property type="match status" value="1"/>
</dbReference>
<evidence type="ECO:0000256" key="3">
    <source>
        <dbReference type="ARBA" id="ARBA00012058"/>
    </source>
</evidence>
<evidence type="ECO:0000256" key="10">
    <source>
        <dbReference type="HAMAP-Rule" id="MF_00318"/>
    </source>
</evidence>
<feature type="domain" description="Enolase C-terminal TIM barrel" evidence="11">
    <location>
        <begin position="144"/>
        <end position="428"/>
    </location>
</feature>
<comment type="cofactor">
    <cofactor evidence="10">
        <name>Mg(2+)</name>
        <dbReference type="ChEBI" id="CHEBI:18420"/>
    </cofactor>
    <text evidence="10">Binds a second Mg(2+) ion via substrate during catalysis.</text>
</comment>
<keyword evidence="10" id="KW-0479">Metal-binding</keyword>
<name>A0ABV8SWY1_9GAMM</name>
<organism evidence="13 14">
    <name type="scientific">Steroidobacter flavus</name>
    <dbReference type="NCBI Taxonomy" id="1842136"/>
    <lineage>
        <taxon>Bacteria</taxon>
        <taxon>Pseudomonadati</taxon>
        <taxon>Pseudomonadota</taxon>
        <taxon>Gammaproteobacteria</taxon>
        <taxon>Steroidobacterales</taxon>
        <taxon>Steroidobacteraceae</taxon>
        <taxon>Steroidobacter</taxon>
    </lineage>
</organism>
<dbReference type="SFLD" id="SFLDS00001">
    <property type="entry name" value="Enolase"/>
    <property type="match status" value="1"/>
</dbReference>
<evidence type="ECO:0000256" key="9">
    <source>
        <dbReference type="ARBA" id="ARBA00045763"/>
    </source>
</evidence>
<feature type="active site" description="Proton donor" evidence="10">
    <location>
        <position position="210"/>
    </location>
</feature>
<feature type="binding site" evidence="10">
    <location>
        <position position="396"/>
    </location>
    <ligand>
        <name>(2R)-2-phosphoglycerate</name>
        <dbReference type="ChEBI" id="CHEBI:58289"/>
    </ligand>
</feature>
<evidence type="ECO:0000256" key="1">
    <source>
        <dbReference type="ARBA" id="ARBA00005031"/>
    </source>
</evidence>
<dbReference type="Pfam" id="PF00113">
    <property type="entry name" value="Enolase_C"/>
    <property type="match status" value="1"/>
</dbReference>
<dbReference type="Proteomes" id="UP001595904">
    <property type="component" value="Unassembled WGS sequence"/>
</dbReference>
<dbReference type="GO" id="GO:0004634">
    <property type="term" value="F:phosphopyruvate hydratase activity"/>
    <property type="evidence" value="ECO:0007669"/>
    <property type="project" value="UniProtKB-EC"/>
</dbReference>
<evidence type="ECO:0000256" key="7">
    <source>
        <dbReference type="ARBA" id="ARBA00023152"/>
    </source>
</evidence>
<comment type="catalytic activity">
    <reaction evidence="10">
        <text>(2R)-2-phosphoglycerate = phosphoenolpyruvate + H2O</text>
        <dbReference type="Rhea" id="RHEA:10164"/>
        <dbReference type="ChEBI" id="CHEBI:15377"/>
        <dbReference type="ChEBI" id="CHEBI:58289"/>
        <dbReference type="ChEBI" id="CHEBI:58702"/>
        <dbReference type="EC" id="4.2.1.11"/>
    </reaction>
</comment>
<sequence length="429" mass="46254">MNPSRIASLKLRQILDSRGRPTVEADVILNDGSMGRASVPSGASTGKYEARELRDGDVDSYEGYGVQAVIAKALQACEGQLQGVDALDQSAVDATLRWIDGTPDYGRVGANPILALSLATARAAAAHVRRPLHRYLSSLVPGLLPSLPMPMTNILSGGAHANGGMDFQDFLAMPIGATTYSQGLEWIARVRSAAARLMAQEGRVTLLADEGGLSPGFEAAEQALTLMVRAIEAARLRPGHDMAIAIDVAASQLYVEQRHCYHLHRAGRDLTPDEMMSHVFDLCGRYPILSVEDPFDQDDWQAWQSFTHKMAERSLQLVGDDLFATNVQRLATGIERRVANAVLIKVNQNGTLSGTLDVIALARKAGYATVVSARSGETEDSFIADLAVAAGAGQIKIGSVRNSERQSKYNQLLRIEEEGTLTLAAFMRQ</sequence>
<evidence type="ECO:0000259" key="12">
    <source>
        <dbReference type="SMART" id="SM01193"/>
    </source>
</evidence>
<proteinExistence type="inferred from homology"/>
<feature type="binding site" evidence="10">
    <location>
        <position position="320"/>
    </location>
    <ligand>
        <name>Mg(2+)</name>
        <dbReference type="ChEBI" id="CHEBI:18420"/>
    </ligand>
</feature>
<evidence type="ECO:0000256" key="8">
    <source>
        <dbReference type="ARBA" id="ARBA00023239"/>
    </source>
</evidence>
<comment type="subunit">
    <text evidence="10">Component of the RNA degradosome, a multiprotein complex involved in RNA processing and mRNA degradation.</text>
</comment>
<comment type="caution">
    <text evidence="13">The sequence shown here is derived from an EMBL/GenBank/DDBJ whole genome shotgun (WGS) entry which is preliminary data.</text>
</comment>
<dbReference type="RefSeq" id="WP_380601136.1">
    <property type="nucleotide sequence ID" value="NZ_JBHSDU010000014.1"/>
</dbReference>
<comment type="similarity">
    <text evidence="2 10">Belongs to the enolase family.</text>
</comment>
<keyword evidence="6 10" id="KW-0460">Magnesium</keyword>
<dbReference type="HAMAP" id="MF_00318">
    <property type="entry name" value="Enolase"/>
    <property type="match status" value="1"/>
</dbReference>
<dbReference type="PIRSF" id="PIRSF001400">
    <property type="entry name" value="Enolase"/>
    <property type="match status" value="1"/>
</dbReference>
<evidence type="ECO:0000256" key="5">
    <source>
        <dbReference type="ARBA" id="ARBA00022525"/>
    </source>
</evidence>
<dbReference type="EC" id="4.2.1.11" evidence="3 10"/>
<dbReference type="InterPro" id="IPR020810">
    <property type="entry name" value="Enolase_C"/>
</dbReference>
<dbReference type="EMBL" id="JBHSDU010000014">
    <property type="protein sequence ID" value="MFC4312066.1"/>
    <property type="molecule type" value="Genomic_DNA"/>
</dbReference>
<dbReference type="PRINTS" id="PR00148">
    <property type="entry name" value="ENOLASE"/>
</dbReference>
<keyword evidence="8 10" id="KW-0456">Lyase</keyword>
<feature type="binding site" evidence="10">
    <location>
        <position position="374"/>
    </location>
    <ligand>
        <name>(2R)-2-phosphoglycerate</name>
        <dbReference type="ChEBI" id="CHEBI:58289"/>
    </ligand>
</feature>
<comment type="subcellular location">
    <subcellularLocation>
        <location evidence="10">Cytoplasm</location>
    </subcellularLocation>
    <subcellularLocation>
        <location evidence="10">Secreted</location>
    </subcellularLocation>
    <subcellularLocation>
        <location evidence="10">Cell surface</location>
    </subcellularLocation>
    <text evidence="10">Fractions of enolase are present in both the cytoplasm and on the cell surface.</text>
</comment>
<dbReference type="SUPFAM" id="SSF51604">
    <property type="entry name" value="Enolase C-terminal domain-like"/>
    <property type="match status" value="1"/>
</dbReference>
<gene>
    <name evidence="10 13" type="primary">eno</name>
    <name evidence="13" type="ORF">ACFPN2_23500</name>
</gene>
<dbReference type="SMART" id="SM01192">
    <property type="entry name" value="Enolase_C"/>
    <property type="match status" value="1"/>
</dbReference>
<dbReference type="Gene3D" id="3.20.20.120">
    <property type="entry name" value="Enolase-like C-terminal domain"/>
    <property type="match status" value="1"/>
</dbReference>
<dbReference type="InterPro" id="IPR000941">
    <property type="entry name" value="Enolase"/>
</dbReference>
<dbReference type="CDD" id="cd03313">
    <property type="entry name" value="enolase"/>
    <property type="match status" value="1"/>
</dbReference>
<dbReference type="InterPro" id="IPR020811">
    <property type="entry name" value="Enolase_N"/>
</dbReference>
<evidence type="ECO:0000259" key="11">
    <source>
        <dbReference type="SMART" id="SM01192"/>
    </source>
</evidence>
<dbReference type="SFLD" id="SFLDF00002">
    <property type="entry name" value="enolase"/>
    <property type="match status" value="1"/>
</dbReference>
<evidence type="ECO:0000256" key="2">
    <source>
        <dbReference type="ARBA" id="ARBA00009604"/>
    </source>
</evidence>
<comment type="pathway">
    <text evidence="1 10">Carbohydrate degradation; glycolysis; pyruvate from D-glyceraldehyde 3-phosphate: step 4/5.</text>
</comment>
<protein>
    <recommendedName>
        <fullName evidence="4 10">Enolase</fullName>
        <ecNumber evidence="3 10">4.2.1.11</ecNumber>
    </recommendedName>
    <alternativeName>
        <fullName evidence="10">2-phospho-D-glycerate hydro-lyase</fullName>
    </alternativeName>
    <alternativeName>
        <fullName evidence="10">2-phosphoglycerate dehydratase</fullName>
    </alternativeName>
</protein>
<evidence type="ECO:0000256" key="6">
    <source>
        <dbReference type="ARBA" id="ARBA00022842"/>
    </source>
</evidence>
<dbReference type="SMART" id="SM01193">
    <property type="entry name" value="Enolase_N"/>
    <property type="match status" value="1"/>
</dbReference>
<dbReference type="InterPro" id="IPR029017">
    <property type="entry name" value="Enolase-like_N"/>
</dbReference>
<dbReference type="PROSITE" id="PS00164">
    <property type="entry name" value="ENOLASE"/>
    <property type="match status" value="1"/>
</dbReference>
<comment type="function">
    <text evidence="9 10">Catalyzes the reversible conversion of 2-phosphoglycerate (2-PG) into phosphoenolpyruvate (PEP). It is essential for the degradation of carbohydrates via glycolysis.</text>
</comment>
<keyword evidence="14" id="KW-1185">Reference proteome</keyword>
<evidence type="ECO:0000313" key="13">
    <source>
        <dbReference type="EMBL" id="MFC4312066.1"/>
    </source>
</evidence>
<dbReference type="InterPro" id="IPR036849">
    <property type="entry name" value="Enolase-like_C_sf"/>
</dbReference>
<dbReference type="PANTHER" id="PTHR11902">
    <property type="entry name" value="ENOLASE"/>
    <property type="match status" value="1"/>
</dbReference>
<feature type="binding site" evidence="10">
    <location>
        <position position="375"/>
    </location>
    <ligand>
        <name>(2R)-2-phosphoglycerate</name>
        <dbReference type="ChEBI" id="CHEBI:58289"/>
    </ligand>
</feature>
<dbReference type="SFLD" id="SFLDG00178">
    <property type="entry name" value="enolase"/>
    <property type="match status" value="1"/>
</dbReference>
<dbReference type="NCBIfam" id="TIGR01060">
    <property type="entry name" value="eno"/>
    <property type="match status" value="1"/>
</dbReference>
<feature type="binding site" evidence="10">
    <location>
        <position position="168"/>
    </location>
    <ligand>
        <name>(2R)-2-phosphoglycerate</name>
        <dbReference type="ChEBI" id="CHEBI:58289"/>
    </ligand>
</feature>